<protein>
    <submittedName>
        <fullName evidence="2">Uncharacterized protein</fullName>
    </submittedName>
</protein>
<evidence type="ECO:0000313" key="3">
    <source>
        <dbReference type="Proteomes" id="UP000626109"/>
    </source>
</evidence>
<name>A0A813J4V7_POLGL</name>
<organism evidence="2 3">
    <name type="scientific">Polarella glacialis</name>
    <name type="common">Dinoflagellate</name>
    <dbReference type="NCBI Taxonomy" id="89957"/>
    <lineage>
        <taxon>Eukaryota</taxon>
        <taxon>Sar</taxon>
        <taxon>Alveolata</taxon>
        <taxon>Dinophyceae</taxon>
        <taxon>Suessiales</taxon>
        <taxon>Suessiaceae</taxon>
        <taxon>Polarella</taxon>
    </lineage>
</organism>
<dbReference type="EMBL" id="CAJNNW010020247">
    <property type="protein sequence ID" value="CAE8665943.1"/>
    <property type="molecule type" value="Genomic_DNA"/>
</dbReference>
<accession>A0A813J4V7</accession>
<feature type="compositionally biased region" description="Polar residues" evidence="1">
    <location>
        <begin position="1"/>
        <end position="10"/>
    </location>
</feature>
<feature type="region of interest" description="Disordered" evidence="1">
    <location>
        <begin position="1"/>
        <end position="29"/>
    </location>
</feature>
<dbReference type="Proteomes" id="UP000626109">
    <property type="component" value="Unassembled WGS sequence"/>
</dbReference>
<sequence>MKQAPATQANCEGCESTDVSGEASGGQRVRARSRVNGLYRATKAASCAQNLEGSCGYNTASSKVLCSGCAVNVAEQNAESSVSSAAEQHVENLRRFLFFSNAML</sequence>
<dbReference type="AlphaFoldDB" id="A0A813J4V7"/>
<gene>
    <name evidence="2" type="ORF">PGLA2088_LOCUS16085</name>
</gene>
<evidence type="ECO:0000313" key="2">
    <source>
        <dbReference type="EMBL" id="CAE8665943.1"/>
    </source>
</evidence>
<reference evidence="2" key="1">
    <citation type="submission" date="2021-02" db="EMBL/GenBank/DDBJ databases">
        <authorList>
            <person name="Dougan E. K."/>
            <person name="Rhodes N."/>
            <person name="Thang M."/>
            <person name="Chan C."/>
        </authorList>
    </citation>
    <scope>NUCLEOTIDE SEQUENCE</scope>
</reference>
<proteinExistence type="predicted"/>
<evidence type="ECO:0000256" key="1">
    <source>
        <dbReference type="SAM" id="MobiDB-lite"/>
    </source>
</evidence>
<comment type="caution">
    <text evidence="2">The sequence shown here is derived from an EMBL/GenBank/DDBJ whole genome shotgun (WGS) entry which is preliminary data.</text>
</comment>